<evidence type="ECO:0008006" key="11">
    <source>
        <dbReference type="Google" id="ProtNLM"/>
    </source>
</evidence>
<keyword evidence="6" id="KW-0675">Receptor</keyword>
<keyword evidence="4 8" id="KW-1133">Transmembrane helix</keyword>
<keyword evidence="10" id="KW-1185">Reference proteome</keyword>
<gene>
    <name evidence="9" type="ORF">JYU34_016514</name>
</gene>
<dbReference type="PANTHER" id="PTHR21143:SF133">
    <property type="entry name" value="GUSTATORY AND PHEROMONE RECEPTOR 32A-RELATED"/>
    <property type="match status" value="1"/>
</dbReference>
<evidence type="ECO:0000313" key="10">
    <source>
        <dbReference type="Proteomes" id="UP000823941"/>
    </source>
</evidence>
<dbReference type="Pfam" id="PF08395">
    <property type="entry name" value="7tm_7"/>
    <property type="match status" value="1"/>
</dbReference>
<comment type="subcellular location">
    <subcellularLocation>
        <location evidence="1">Cell membrane</location>
        <topology evidence="1">Multi-pass membrane protein</topology>
    </subcellularLocation>
</comment>
<evidence type="ECO:0000256" key="1">
    <source>
        <dbReference type="ARBA" id="ARBA00004651"/>
    </source>
</evidence>
<sequence length="154" mass="17384">MLYKSTVAVNEVFGMILMLTLLLPLSYIILNMFYFMEATSAGLTHDIKRYMNFLLYIAWAVVYNVLAIFLNVYFSESTVAEAKKASIIVHDILNSGVRSQVKEEAKQLSLQLLHQTPAFTAWGLITLDYALILEGGRYITTFLGLLLQFATAEN</sequence>
<keyword evidence="7" id="KW-0807">Transducer</keyword>
<evidence type="ECO:0000256" key="7">
    <source>
        <dbReference type="ARBA" id="ARBA00023224"/>
    </source>
</evidence>
<feature type="transmembrane region" description="Helical" evidence="8">
    <location>
        <begin position="53"/>
        <end position="74"/>
    </location>
</feature>
<evidence type="ECO:0000256" key="4">
    <source>
        <dbReference type="ARBA" id="ARBA00022989"/>
    </source>
</evidence>
<evidence type="ECO:0000256" key="8">
    <source>
        <dbReference type="SAM" id="Phobius"/>
    </source>
</evidence>
<organism evidence="9 10">
    <name type="scientific">Plutella xylostella</name>
    <name type="common">Diamondback moth</name>
    <name type="synonym">Plutella maculipennis</name>
    <dbReference type="NCBI Taxonomy" id="51655"/>
    <lineage>
        <taxon>Eukaryota</taxon>
        <taxon>Metazoa</taxon>
        <taxon>Ecdysozoa</taxon>
        <taxon>Arthropoda</taxon>
        <taxon>Hexapoda</taxon>
        <taxon>Insecta</taxon>
        <taxon>Pterygota</taxon>
        <taxon>Neoptera</taxon>
        <taxon>Endopterygota</taxon>
        <taxon>Lepidoptera</taxon>
        <taxon>Glossata</taxon>
        <taxon>Ditrysia</taxon>
        <taxon>Yponomeutoidea</taxon>
        <taxon>Plutellidae</taxon>
        <taxon>Plutella</taxon>
    </lineage>
</organism>
<name>A0ABQ7Q3R8_PLUXY</name>
<evidence type="ECO:0000313" key="9">
    <source>
        <dbReference type="EMBL" id="KAG7299553.1"/>
    </source>
</evidence>
<evidence type="ECO:0000256" key="3">
    <source>
        <dbReference type="ARBA" id="ARBA00022692"/>
    </source>
</evidence>
<dbReference type="EMBL" id="JAHIBW010000022">
    <property type="protein sequence ID" value="KAG7299553.1"/>
    <property type="molecule type" value="Genomic_DNA"/>
</dbReference>
<evidence type="ECO:0000256" key="2">
    <source>
        <dbReference type="ARBA" id="ARBA00022475"/>
    </source>
</evidence>
<keyword evidence="5 8" id="KW-0472">Membrane</keyword>
<evidence type="ECO:0000256" key="6">
    <source>
        <dbReference type="ARBA" id="ARBA00023170"/>
    </source>
</evidence>
<keyword evidence="2" id="KW-1003">Cell membrane</keyword>
<keyword evidence="3 8" id="KW-0812">Transmembrane</keyword>
<accession>A0ABQ7Q3R8</accession>
<dbReference type="Proteomes" id="UP000823941">
    <property type="component" value="Chromosome 22"/>
</dbReference>
<feature type="transmembrane region" description="Helical" evidence="8">
    <location>
        <begin position="12"/>
        <end position="33"/>
    </location>
</feature>
<dbReference type="PANTHER" id="PTHR21143">
    <property type="entry name" value="INVERTEBRATE GUSTATORY RECEPTOR"/>
    <property type="match status" value="1"/>
</dbReference>
<comment type="caution">
    <text evidence="9">The sequence shown here is derived from an EMBL/GenBank/DDBJ whole genome shotgun (WGS) entry which is preliminary data.</text>
</comment>
<reference evidence="9 10" key="1">
    <citation type="submission" date="2021-06" db="EMBL/GenBank/DDBJ databases">
        <title>A haploid diamondback moth (Plutella xylostella L.) genome assembly resolves 31 chromosomes and identifies a diamide resistance mutation.</title>
        <authorList>
            <person name="Ward C.M."/>
            <person name="Perry K.D."/>
            <person name="Baker G."/>
            <person name="Powis K."/>
            <person name="Heckel D.G."/>
            <person name="Baxter S.W."/>
        </authorList>
    </citation>
    <scope>NUCLEOTIDE SEQUENCE [LARGE SCALE GENOMIC DNA]</scope>
    <source>
        <strain evidence="9 10">LV</strain>
        <tissue evidence="9">Single pupa</tissue>
    </source>
</reference>
<proteinExistence type="predicted"/>
<evidence type="ECO:0000256" key="5">
    <source>
        <dbReference type="ARBA" id="ARBA00023136"/>
    </source>
</evidence>
<dbReference type="InterPro" id="IPR013604">
    <property type="entry name" value="7TM_chemorcpt"/>
</dbReference>
<protein>
    <recommendedName>
        <fullName evidence="11">Gustatory receptor</fullName>
    </recommendedName>
</protein>